<keyword evidence="5" id="KW-0479">Metal-binding</keyword>
<keyword evidence="3" id="KW-0865">Zymogen</keyword>
<keyword evidence="7" id="KW-1185">Reference proteome</keyword>
<dbReference type="CDD" id="cd03747">
    <property type="entry name" value="Ntn_PGA_like"/>
    <property type="match status" value="1"/>
</dbReference>
<dbReference type="InterPro" id="IPR029055">
    <property type="entry name" value="Ntn_hydrolases_N"/>
</dbReference>
<keyword evidence="5" id="KW-0106">Calcium</keyword>
<comment type="cofactor">
    <cofactor evidence="5">
        <name>Ca(2+)</name>
        <dbReference type="ChEBI" id="CHEBI:29108"/>
    </cofactor>
    <text evidence="5">Binds 1 Ca(2+) ion per dimer.</text>
</comment>
<feature type="active site" description="Nucleophile" evidence="4">
    <location>
        <position position="277"/>
    </location>
</feature>
<dbReference type="GO" id="GO:0017000">
    <property type="term" value="P:antibiotic biosynthetic process"/>
    <property type="evidence" value="ECO:0007669"/>
    <property type="project" value="InterPro"/>
</dbReference>
<dbReference type="InterPro" id="IPR023343">
    <property type="entry name" value="Penicillin_amidase_dom1"/>
</dbReference>
<comment type="caution">
    <text evidence="6">The sequence shown here is derived from an EMBL/GenBank/DDBJ whole genome shotgun (WGS) entry which is preliminary data.</text>
</comment>
<dbReference type="InterPro" id="IPR043147">
    <property type="entry name" value="Penicillin_amidase_A-knob"/>
</dbReference>
<evidence type="ECO:0000256" key="4">
    <source>
        <dbReference type="PIRSR" id="PIRSR001227-1"/>
    </source>
</evidence>
<feature type="binding site" evidence="5">
    <location>
        <position position="207"/>
    </location>
    <ligand>
        <name>Ca(2+)</name>
        <dbReference type="ChEBI" id="CHEBI:29108"/>
    </ligand>
</feature>
<dbReference type="Gene3D" id="1.10.1400.10">
    <property type="match status" value="1"/>
</dbReference>
<evidence type="ECO:0000256" key="5">
    <source>
        <dbReference type="PIRSR" id="PIRSR001227-2"/>
    </source>
</evidence>
<dbReference type="RefSeq" id="WP_109608444.1">
    <property type="nucleotide sequence ID" value="NZ_QGHA01000004.1"/>
</dbReference>
<evidence type="ECO:0000313" key="7">
    <source>
        <dbReference type="Proteomes" id="UP000245678"/>
    </source>
</evidence>
<dbReference type="Proteomes" id="UP000245678">
    <property type="component" value="Unassembled WGS sequence"/>
</dbReference>
<keyword evidence="2" id="KW-0378">Hydrolase</keyword>
<sequence>MKLTKALIAILITSALIWALQTKFGVAPPIGKFLSPAEGFWQNAESKNILQTHELKLKGLQGKVTIKFDENHIPHIFAGNLHDLYYAQGYMTATDRLWQMDIQTRQASGRLAEVIGPKVMDIDRYHRRMGMVYGAEKTLTAMMADPIVKNMVLAYTDGINAYIHSLAPKNYPIEFKLLNYAPEDWKPINCAFLLKLMSETLAGGSNEFAMTNILKKFGPGVTNDLFPDYPMHEDPIIPAGTKWDYFKPLSIPKPSASFLAGMTDSAKTKPRVEGIGSNNWAVAGSKTANGYPILANDPHLNLTLPSIWYQVQLSAPGMNVYGVSLPGAPCVILGFNNDISWGITNVDADVLDWYQEKFKDGQMNEYWYNNRWNKTSRRVEKIEVLGQKPIYDTVIYTHHGPVVYESNAKKGDGASFVPIGHALRWIAHEPSDELMAMYLLNTGKNYDDYRKALHYFSAPASNFVFASKTDIAITPNGKYPLKFKDQGKFILDGTDPANDWHGFIPFEHDPTIKNPARGFVSSANQSSTDPTYPYYINWSFAPYERGKRINDRLTAMNKATVDSMRILQTDTYSIRAQDILPAMLKYIDPTKLDATQLSAYHQINRWNKDVTANSIGASIFSYWWSATYNMIWSDEFADKNLQENYPSADRTEQLILKEANSKWFDDVRTPEKETAADIISKAFNIAVKQLADKQGKIGTNWQWGKVRPFEIASLSRQQAFGSGNFEAGGSGTTVNALNNGHGPSWRMVVQMGPKVKGYGIFPGGESGNPGSFFYNDMLKTWQTGQLKELLFMQSVNESSPRIKSTYTLTAK</sequence>
<feature type="binding site" evidence="5">
    <location>
        <position position="352"/>
    </location>
    <ligand>
        <name>Ca(2+)</name>
        <dbReference type="ChEBI" id="CHEBI:29108"/>
    </ligand>
</feature>
<dbReference type="PIRSF" id="PIRSF001227">
    <property type="entry name" value="Pen_acylase"/>
    <property type="match status" value="1"/>
</dbReference>
<evidence type="ECO:0000313" key="6">
    <source>
        <dbReference type="EMBL" id="PWK77959.1"/>
    </source>
</evidence>
<dbReference type="AlphaFoldDB" id="A0A316H9U7"/>
<dbReference type="Gene3D" id="3.60.20.10">
    <property type="entry name" value="Glutamine Phosphoribosylpyrophosphate, subunit 1, domain 1"/>
    <property type="match status" value="1"/>
</dbReference>
<feature type="binding site" evidence="5">
    <location>
        <position position="349"/>
    </location>
    <ligand>
        <name>Ca(2+)</name>
        <dbReference type="ChEBI" id="CHEBI:29108"/>
    </ligand>
</feature>
<evidence type="ECO:0000256" key="2">
    <source>
        <dbReference type="ARBA" id="ARBA00022801"/>
    </source>
</evidence>
<proteinExistence type="inferred from homology"/>
<dbReference type="InterPro" id="IPR014395">
    <property type="entry name" value="Pen/GL7ACA/AHL_acylase"/>
</dbReference>
<name>A0A316H9U7_9SPHI</name>
<reference evidence="6 7" key="1">
    <citation type="submission" date="2018-05" db="EMBL/GenBank/DDBJ databases">
        <title>Genomic Encyclopedia of Archaeal and Bacterial Type Strains, Phase II (KMG-II): from individual species to whole genera.</title>
        <authorList>
            <person name="Goeker M."/>
        </authorList>
    </citation>
    <scope>NUCLEOTIDE SEQUENCE [LARGE SCALE GENOMIC DNA]</scope>
    <source>
        <strain evidence="6 7">DSM 19975</strain>
    </source>
</reference>
<evidence type="ECO:0000256" key="3">
    <source>
        <dbReference type="ARBA" id="ARBA00023145"/>
    </source>
</evidence>
<dbReference type="Gene3D" id="1.10.439.10">
    <property type="entry name" value="Penicillin Amidohydrolase, domain 1"/>
    <property type="match status" value="1"/>
</dbReference>
<dbReference type="PANTHER" id="PTHR34218">
    <property type="entry name" value="PEPTIDASE S45 PENICILLIN AMIDASE"/>
    <property type="match status" value="1"/>
</dbReference>
<dbReference type="InterPro" id="IPR043146">
    <property type="entry name" value="Penicillin_amidase_N_B-knob"/>
</dbReference>
<dbReference type="GO" id="GO:0016811">
    <property type="term" value="F:hydrolase activity, acting on carbon-nitrogen (but not peptide) bonds, in linear amides"/>
    <property type="evidence" value="ECO:0007669"/>
    <property type="project" value="InterPro"/>
</dbReference>
<organism evidence="6 7">
    <name type="scientific">Mucilaginibacter oryzae</name>
    <dbReference type="NCBI Taxonomy" id="468058"/>
    <lineage>
        <taxon>Bacteria</taxon>
        <taxon>Pseudomonadati</taxon>
        <taxon>Bacteroidota</taxon>
        <taxon>Sphingobacteriia</taxon>
        <taxon>Sphingobacteriales</taxon>
        <taxon>Sphingobacteriaceae</taxon>
        <taxon>Mucilaginibacter</taxon>
    </lineage>
</organism>
<dbReference type="SUPFAM" id="SSF56235">
    <property type="entry name" value="N-terminal nucleophile aminohydrolases (Ntn hydrolases)"/>
    <property type="match status" value="1"/>
</dbReference>
<evidence type="ECO:0000256" key="1">
    <source>
        <dbReference type="ARBA" id="ARBA00006586"/>
    </source>
</evidence>
<dbReference type="Gene3D" id="2.30.120.10">
    <property type="match status" value="1"/>
</dbReference>
<dbReference type="EMBL" id="QGHA01000004">
    <property type="protein sequence ID" value="PWK77959.1"/>
    <property type="molecule type" value="Genomic_DNA"/>
</dbReference>
<accession>A0A316H9U7</accession>
<dbReference type="Pfam" id="PF01804">
    <property type="entry name" value="Penicil_amidase"/>
    <property type="match status" value="1"/>
</dbReference>
<dbReference type="InterPro" id="IPR002692">
    <property type="entry name" value="S45"/>
</dbReference>
<comment type="similarity">
    <text evidence="1">Belongs to the peptidase S45 family.</text>
</comment>
<dbReference type="GO" id="GO:0046872">
    <property type="term" value="F:metal ion binding"/>
    <property type="evidence" value="ECO:0007669"/>
    <property type="project" value="UniProtKB-KW"/>
</dbReference>
<gene>
    <name evidence="6" type="ORF">LX99_02846</name>
</gene>
<dbReference type="PANTHER" id="PTHR34218:SF4">
    <property type="entry name" value="ACYL-HOMOSERINE LACTONE ACYLASE QUIP"/>
    <property type="match status" value="1"/>
</dbReference>
<protein>
    <submittedName>
        <fullName evidence="6">Penicillin amidase</fullName>
    </submittedName>
</protein>